<accession>A0AAW6TWY8</accession>
<dbReference type="EMBL" id="JASCXX010000002">
    <property type="protein sequence ID" value="MDI6447969.1"/>
    <property type="molecule type" value="Genomic_DNA"/>
</dbReference>
<evidence type="ECO:0000313" key="2">
    <source>
        <dbReference type="Proteomes" id="UP001431776"/>
    </source>
</evidence>
<keyword evidence="2" id="KW-1185">Reference proteome</keyword>
<organism evidence="1 2">
    <name type="scientific">Anaerobaca lacustris</name>
    <dbReference type="NCBI Taxonomy" id="3044600"/>
    <lineage>
        <taxon>Bacteria</taxon>
        <taxon>Pseudomonadati</taxon>
        <taxon>Planctomycetota</taxon>
        <taxon>Phycisphaerae</taxon>
        <taxon>Sedimentisphaerales</taxon>
        <taxon>Anaerobacaceae</taxon>
        <taxon>Anaerobaca</taxon>
    </lineage>
</organism>
<gene>
    <name evidence="1" type="ORF">QJ522_02840</name>
</gene>
<dbReference type="RefSeq" id="WP_349243380.1">
    <property type="nucleotide sequence ID" value="NZ_JASCXX010000002.1"/>
</dbReference>
<sequence>MRRLRRARDRHLRTTHRVARRIVAAGAVAAVCLVPRVTPAASNDAFAFDRHCIVVVNDTDKDLLTDRDELALGYRPFEADQNRNGVPDGVELAMRCARAIAQLPSEAELTGDGQTYKQEMLVFGLETCEVCGEAINMGVVRVVNPVRGLAIEVPVIASHYMEHGSFSYAGEVNRGRIDVARLAATLGVRFPCEPDEHQLPLDYAVEGRGPIAPEARDLDGDLLADSEELAAGLNLYDADQDGDLVPDGIQLARRCAEIIDRLATVEAGEPGAAGVYRVSYMMRGLEWCEICGQSVNMGYWQIVNPDSGGSIEVPEIARHFMEHGSFSYLGDRHGGGRMEVAALLEVLGWPTECGDLGTRYPPGDLNRDCKVDAQDFVELVNWWLDSTDPDDR</sequence>
<reference evidence="1" key="1">
    <citation type="submission" date="2023-05" db="EMBL/GenBank/DDBJ databases">
        <title>Anaerotaeda fermentans gen. nov., sp. nov., a novel anaerobic planctomycete of the new family within the order Sedimentisphaerales isolated from Taman Peninsula, Russia.</title>
        <authorList>
            <person name="Khomyakova M.A."/>
            <person name="Merkel A.Y."/>
            <person name="Slobodkin A.I."/>
        </authorList>
    </citation>
    <scope>NUCLEOTIDE SEQUENCE</scope>
    <source>
        <strain evidence="1">M17dextr</strain>
    </source>
</reference>
<protein>
    <recommendedName>
        <fullName evidence="3">EF-hand domain-containing protein</fullName>
    </recommendedName>
</protein>
<name>A0AAW6TWY8_9BACT</name>
<proteinExistence type="predicted"/>
<evidence type="ECO:0008006" key="3">
    <source>
        <dbReference type="Google" id="ProtNLM"/>
    </source>
</evidence>
<comment type="caution">
    <text evidence="1">The sequence shown here is derived from an EMBL/GenBank/DDBJ whole genome shotgun (WGS) entry which is preliminary data.</text>
</comment>
<dbReference type="AlphaFoldDB" id="A0AAW6TWY8"/>
<dbReference type="Proteomes" id="UP001431776">
    <property type="component" value="Unassembled WGS sequence"/>
</dbReference>
<evidence type="ECO:0000313" key="1">
    <source>
        <dbReference type="EMBL" id="MDI6447969.1"/>
    </source>
</evidence>